<evidence type="ECO:0000313" key="10">
    <source>
        <dbReference type="Proteomes" id="UP000321577"/>
    </source>
</evidence>
<keyword evidence="1" id="KW-0808">Transferase</keyword>
<dbReference type="EMBL" id="BKAG01000091">
    <property type="protein sequence ID" value="GEP46364.1"/>
    <property type="molecule type" value="Genomic_DNA"/>
</dbReference>
<dbReference type="SUPFAM" id="SSF56112">
    <property type="entry name" value="Protein kinase-like (PK-like)"/>
    <property type="match status" value="1"/>
</dbReference>
<accession>A0A512MI08</accession>
<keyword evidence="3" id="KW-0418">Kinase</keyword>
<dbReference type="InterPro" id="IPR001304">
    <property type="entry name" value="C-type_lectin-like"/>
</dbReference>
<feature type="domain" description="Protein kinase" evidence="7">
    <location>
        <begin position="22"/>
        <end position="279"/>
    </location>
</feature>
<dbReference type="InterPro" id="IPR008271">
    <property type="entry name" value="Ser/Thr_kinase_AS"/>
</dbReference>
<dbReference type="InterPro" id="IPR000719">
    <property type="entry name" value="Prot_kinase_dom"/>
</dbReference>
<evidence type="ECO:0000313" key="9">
    <source>
        <dbReference type="EMBL" id="GEP46364.1"/>
    </source>
</evidence>
<reference evidence="9 10" key="1">
    <citation type="submission" date="2019-07" db="EMBL/GenBank/DDBJ databases">
        <title>Whole genome shotgun sequence of Brevifollis gellanilyticus NBRC 108608.</title>
        <authorList>
            <person name="Hosoyama A."/>
            <person name="Uohara A."/>
            <person name="Ohji S."/>
            <person name="Ichikawa N."/>
        </authorList>
    </citation>
    <scope>NUCLEOTIDE SEQUENCE [LARGE SCALE GENOMIC DNA]</scope>
    <source>
        <strain evidence="9 10">NBRC 108608</strain>
    </source>
</reference>
<feature type="domain" description="C-type lectin" evidence="8">
    <location>
        <begin position="347"/>
        <end position="475"/>
    </location>
</feature>
<sequence>MSFPQTDRLRQNPEDGWDVPGYDVIELIGRGGMGAVYKARQHSLNRVVAVKILSTEIDNEQLDFATRFRVEAMAMARLAHPNIVSVHDFGETASGRFFYIMEFVEGTDLAKKLQSTEKLPVSEALRIILTVCEALERAHSEGVVHRDIKPSNILIHTSGLVKVADFGLAKMDDPSTATLTLSGTTMGSHGYAAPEVFARASTADHRADIYSLGVLLYEMLTGSVPRGMFKLPSEKVPELGTGFDSLICQALEEDREERFQSVAELRAALSELEHSHALLLVPQQSLTPLPSSPRPWRWMIGSGVAAAVAAACLLAPYSTDVSAPPASALAPKVTPEPDTQDSPAAEFHGHRYQYISGAWTWKQAEANAASLGGHLVTLTSPEENHWVWTQFSPYLPPNDKRALTERGWWVGGRPLETSGQWKWINEEPFDYTCWSILKPPPARTPRLRQHNNGGGGRLSAWSPVHYSQPCGYVVEWDEVKAGSSVSVPRKVIDLLPQIDVERDAISGAWTRDGSDLVVKAGPITEAGTTRLQLPYVPPEEYDFEIEFTSEAGINSIQQILSAQGRPFTWQMDVKIEGGVKSGFNLINKIRVSDRKEGTAMHPHFLAHGRRHVSRLEVRKNGLRAIIDGREIVRWRAGKDGFLALDIAAPEALRDKLHLGLAAVNRTVRFHRISVREFTGSGQIDLTLKTAAK</sequence>
<dbReference type="Pfam" id="PF00069">
    <property type="entry name" value="Pkinase"/>
    <property type="match status" value="1"/>
</dbReference>
<keyword evidence="4 5" id="KW-0067">ATP-binding</keyword>
<dbReference type="PROSITE" id="PS00108">
    <property type="entry name" value="PROTEIN_KINASE_ST"/>
    <property type="match status" value="1"/>
</dbReference>
<organism evidence="9 10">
    <name type="scientific">Brevifollis gellanilyticus</name>
    <dbReference type="NCBI Taxonomy" id="748831"/>
    <lineage>
        <taxon>Bacteria</taxon>
        <taxon>Pseudomonadati</taxon>
        <taxon>Verrucomicrobiota</taxon>
        <taxon>Verrucomicrobiia</taxon>
        <taxon>Verrucomicrobiales</taxon>
        <taxon>Verrucomicrobiaceae</taxon>
    </lineage>
</organism>
<dbReference type="PROSITE" id="PS00107">
    <property type="entry name" value="PROTEIN_KINASE_ATP"/>
    <property type="match status" value="1"/>
</dbReference>
<gene>
    <name evidence="9" type="ORF">BGE01nite_56550</name>
</gene>
<dbReference type="Gene3D" id="1.10.510.10">
    <property type="entry name" value="Transferase(Phosphotransferase) domain 1"/>
    <property type="match status" value="1"/>
</dbReference>
<name>A0A512MI08_9BACT</name>
<protein>
    <submittedName>
        <fullName evidence="9">Uncharacterized protein</fullName>
    </submittedName>
</protein>
<dbReference type="InterPro" id="IPR016186">
    <property type="entry name" value="C-type_lectin-like/link_sf"/>
</dbReference>
<evidence type="ECO:0000256" key="6">
    <source>
        <dbReference type="SAM" id="MobiDB-lite"/>
    </source>
</evidence>
<keyword evidence="10" id="KW-1185">Reference proteome</keyword>
<evidence type="ECO:0000256" key="5">
    <source>
        <dbReference type="PROSITE-ProRule" id="PRU10141"/>
    </source>
</evidence>
<dbReference type="Proteomes" id="UP000321577">
    <property type="component" value="Unassembled WGS sequence"/>
</dbReference>
<dbReference type="CDD" id="cd03603">
    <property type="entry name" value="CLECT_VCBS"/>
    <property type="match status" value="1"/>
</dbReference>
<dbReference type="PROSITE" id="PS50011">
    <property type="entry name" value="PROTEIN_KINASE_DOM"/>
    <property type="match status" value="1"/>
</dbReference>
<dbReference type="SMART" id="SM00034">
    <property type="entry name" value="CLECT"/>
    <property type="match status" value="1"/>
</dbReference>
<evidence type="ECO:0000256" key="4">
    <source>
        <dbReference type="ARBA" id="ARBA00022840"/>
    </source>
</evidence>
<dbReference type="InterPro" id="IPR016187">
    <property type="entry name" value="CTDL_fold"/>
</dbReference>
<dbReference type="PANTHER" id="PTHR43289">
    <property type="entry name" value="MITOGEN-ACTIVATED PROTEIN KINASE KINASE KINASE 20-RELATED"/>
    <property type="match status" value="1"/>
</dbReference>
<dbReference type="PROSITE" id="PS50041">
    <property type="entry name" value="C_TYPE_LECTIN_2"/>
    <property type="match status" value="1"/>
</dbReference>
<keyword evidence="2 5" id="KW-0547">Nucleotide-binding</keyword>
<dbReference type="SUPFAM" id="SSF56436">
    <property type="entry name" value="C-type lectin-like"/>
    <property type="match status" value="1"/>
</dbReference>
<dbReference type="GO" id="GO:0004674">
    <property type="term" value="F:protein serine/threonine kinase activity"/>
    <property type="evidence" value="ECO:0007669"/>
    <property type="project" value="TreeGrafter"/>
</dbReference>
<feature type="binding site" evidence="5">
    <location>
        <position position="51"/>
    </location>
    <ligand>
        <name>ATP</name>
        <dbReference type="ChEBI" id="CHEBI:30616"/>
    </ligand>
</feature>
<dbReference type="InterPro" id="IPR011009">
    <property type="entry name" value="Kinase-like_dom_sf"/>
</dbReference>
<dbReference type="AlphaFoldDB" id="A0A512MI08"/>
<dbReference type="InterPro" id="IPR034007">
    <property type="entry name" value="CTLD_bac"/>
</dbReference>
<dbReference type="CDD" id="cd14014">
    <property type="entry name" value="STKc_PknB_like"/>
    <property type="match status" value="1"/>
</dbReference>
<dbReference type="Gene3D" id="3.10.100.10">
    <property type="entry name" value="Mannose-Binding Protein A, subunit A"/>
    <property type="match status" value="1"/>
</dbReference>
<dbReference type="GO" id="GO:0005524">
    <property type="term" value="F:ATP binding"/>
    <property type="evidence" value="ECO:0007669"/>
    <property type="project" value="UniProtKB-UniRule"/>
</dbReference>
<dbReference type="SMART" id="SM00220">
    <property type="entry name" value="S_TKc"/>
    <property type="match status" value="1"/>
</dbReference>
<comment type="caution">
    <text evidence="9">The sequence shown here is derived from an EMBL/GenBank/DDBJ whole genome shotgun (WGS) entry which is preliminary data.</text>
</comment>
<dbReference type="InterPro" id="IPR017441">
    <property type="entry name" value="Protein_kinase_ATP_BS"/>
</dbReference>
<proteinExistence type="predicted"/>
<feature type="region of interest" description="Disordered" evidence="6">
    <location>
        <begin position="325"/>
        <end position="345"/>
    </location>
</feature>
<dbReference type="PANTHER" id="PTHR43289:SF6">
    <property type="entry name" value="SERINE_THREONINE-PROTEIN KINASE NEKL-3"/>
    <property type="match status" value="1"/>
</dbReference>
<dbReference type="RefSeq" id="WP_146856163.1">
    <property type="nucleotide sequence ID" value="NZ_BKAG01000091.1"/>
</dbReference>
<evidence type="ECO:0000256" key="3">
    <source>
        <dbReference type="ARBA" id="ARBA00022777"/>
    </source>
</evidence>
<evidence type="ECO:0000256" key="1">
    <source>
        <dbReference type="ARBA" id="ARBA00022679"/>
    </source>
</evidence>
<dbReference type="OrthoDB" id="6111975at2"/>
<evidence type="ECO:0000259" key="7">
    <source>
        <dbReference type="PROSITE" id="PS50011"/>
    </source>
</evidence>
<dbReference type="Gene3D" id="3.30.200.20">
    <property type="entry name" value="Phosphorylase Kinase, domain 1"/>
    <property type="match status" value="1"/>
</dbReference>
<evidence type="ECO:0000259" key="8">
    <source>
        <dbReference type="PROSITE" id="PS50041"/>
    </source>
</evidence>
<evidence type="ECO:0000256" key="2">
    <source>
        <dbReference type="ARBA" id="ARBA00022741"/>
    </source>
</evidence>